<reference evidence="1" key="1">
    <citation type="submission" date="2014-05" db="EMBL/GenBank/DDBJ databases">
        <title>Key roles for freshwater Actinobacteria revealed by deep metagenomic sequencing.</title>
        <authorList>
            <person name="Ghai R."/>
            <person name="Mizuno C.M."/>
            <person name="Picazo A."/>
            <person name="Camacho A."/>
            <person name="Rodriguez-Valera F."/>
        </authorList>
    </citation>
    <scope>NUCLEOTIDE SEQUENCE</scope>
</reference>
<evidence type="ECO:0008006" key="2">
    <source>
        <dbReference type="Google" id="ProtNLM"/>
    </source>
</evidence>
<dbReference type="AlphaFoldDB" id="A0A094SLD9"/>
<protein>
    <recommendedName>
        <fullName evidence="2">Peptidase M6-like domain-containing protein</fullName>
    </recommendedName>
</protein>
<accession>A0A094SLD9</accession>
<evidence type="ECO:0000313" key="1">
    <source>
        <dbReference type="EMBL" id="KGA19338.1"/>
    </source>
</evidence>
<comment type="caution">
    <text evidence="1">The sequence shown here is derived from an EMBL/GenBank/DDBJ whole genome shotgun (WGS) entry which is preliminary data.</text>
</comment>
<gene>
    <name evidence="1" type="ORF">GM50_5620</name>
</gene>
<sequence>MKRRAFLITLVLLMIGPSHNSNGAEVIKGASCPKVGKTAQSQGVKYFCVKRDGKTVWGNGVKFVVPLAKEIYKAPTISSLDIKECMALDNSKERKIYNDLFAGFPNLEKYIPHKSTVTMALIPVDWADLPGTENVEERFRVQMQRTADWYEMVSQGNLRIKWVVQKEWIRIPGNSKSFAVPFSGSYPATTNFWNGIRNAVDEKFDFTGVQVANVVMPSGQDFVIETAQDFPWMREFNRKTNEGEVTSYTLAGKFFDQPGREYWSYWAHEFGHVLQIAHIGSSRAQSEFHGYDLMGSQDGPYRNLNGWLRFVAGWLEPQQVFCQTKDSLQDFKIMLNPLNSKEAGLKIAVIRLPNEKTMIIESRRNSIYECDTGRNSGVLVYEYDSMLGNQEQFLKPLNPKPKPGPDVAKLCSPNTTWQLDYLIREGEELITNGIRISVTRQGNFDSLSISKAA</sequence>
<proteinExistence type="predicted"/>
<organism evidence="1">
    <name type="scientific">freshwater metagenome</name>
    <dbReference type="NCBI Taxonomy" id="449393"/>
    <lineage>
        <taxon>unclassified sequences</taxon>
        <taxon>metagenomes</taxon>
        <taxon>ecological metagenomes</taxon>
    </lineage>
</organism>
<name>A0A094SLD9_9ZZZZ</name>
<dbReference type="EMBL" id="JNSK01000013">
    <property type="protein sequence ID" value="KGA19338.1"/>
    <property type="molecule type" value="Genomic_DNA"/>
</dbReference>